<feature type="transmembrane region" description="Helical" evidence="1">
    <location>
        <begin position="6"/>
        <end position="27"/>
    </location>
</feature>
<reference evidence="2 3" key="1">
    <citation type="submission" date="2020-08" db="EMBL/GenBank/DDBJ databases">
        <title>Genomic Encyclopedia of Type Strains, Phase IV (KMG-IV): sequencing the most valuable type-strain genomes for metagenomic binning, comparative biology and taxonomic classification.</title>
        <authorList>
            <person name="Goeker M."/>
        </authorList>
    </citation>
    <scope>NUCLEOTIDE SEQUENCE [LARGE SCALE GENOMIC DNA]</scope>
    <source>
        <strain evidence="2 3">DSM 21769</strain>
    </source>
</reference>
<keyword evidence="1" id="KW-0812">Transmembrane</keyword>
<sequence>MTLDVQFQTFFAMMIAGSMIAVQLDVYQRCLPDKARSKWPQAFLDLCFWIVQAMLVFYVLYIMNDGDFRFYIFLAIILGFFVYWQTVRPLFLRLLEVILKVVDHIYRIVLKIFYLFLLIPVVWLYKGVKQLLIIIYKCFRLLFDPFVSLLRFLLRPLYQAVGGERVVAFVKRLWRRVFPKKDEEDKQ</sequence>
<keyword evidence="1" id="KW-1133">Transmembrane helix</keyword>
<dbReference type="EMBL" id="JACHHJ010000008">
    <property type="protein sequence ID" value="MBB6451550.1"/>
    <property type="molecule type" value="Genomic_DNA"/>
</dbReference>
<dbReference type="Proteomes" id="UP000568839">
    <property type="component" value="Unassembled WGS sequence"/>
</dbReference>
<evidence type="ECO:0000313" key="3">
    <source>
        <dbReference type="Proteomes" id="UP000568839"/>
    </source>
</evidence>
<evidence type="ECO:0000256" key="1">
    <source>
        <dbReference type="SAM" id="Phobius"/>
    </source>
</evidence>
<accession>A0A841PRX7</accession>
<name>A0A841PRX7_9BACL</name>
<comment type="caution">
    <text evidence="2">The sequence shown here is derived from an EMBL/GenBank/DDBJ whole genome shotgun (WGS) entry which is preliminary data.</text>
</comment>
<dbReference type="InterPro" id="IPR019074">
    <property type="entry name" value="YabQ"/>
</dbReference>
<keyword evidence="3" id="KW-1185">Reference proteome</keyword>
<keyword evidence="1" id="KW-0472">Membrane</keyword>
<dbReference type="RefSeq" id="WP_184405900.1">
    <property type="nucleotide sequence ID" value="NZ_JACHHJ010000008.1"/>
</dbReference>
<protein>
    <submittedName>
        <fullName evidence="2">Spore cortex biosynthesis protein YabQ</fullName>
    </submittedName>
</protein>
<proteinExistence type="predicted"/>
<feature type="transmembrane region" description="Helical" evidence="1">
    <location>
        <begin position="68"/>
        <end position="84"/>
    </location>
</feature>
<feature type="transmembrane region" description="Helical" evidence="1">
    <location>
        <begin position="105"/>
        <end position="125"/>
    </location>
</feature>
<feature type="transmembrane region" description="Helical" evidence="1">
    <location>
        <begin position="39"/>
        <end position="62"/>
    </location>
</feature>
<evidence type="ECO:0000313" key="2">
    <source>
        <dbReference type="EMBL" id="MBB6451550.1"/>
    </source>
</evidence>
<dbReference type="Pfam" id="PF09578">
    <property type="entry name" value="Spore_YabQ"/>
    <property type="match status" value="1"/>
</dbReference>
<dbReference type="AlphaFoldDB" id="A0A841PRX7"/>
<gene>
    <name evidence="2" type="ORF">HNR44_003563</name>
</gene>
<organism evidence="2 3">
    <name type="scientific">Geomicrobium halophilum</name>
    <dbReference type="NCBI Taxonomy" id="549000"/>
    <lineage>
        <taxon>Bacteria</taxon>
        <taxon>Bacillati</taxon>
        <taxon>Bacillota</taxon>
        <taxon>Bacilli</taxon>
        <taxon>Bacillales</taxon>
        <taxon>Geomicrobium</taxon>
    </lineage>
</organism>
<dbReference type="NCBIfam" id="TIGR02893">
    <property type="entry name" value="spore_yabQ"/>
    <property type="match status" value="1"/>
</dbReference>